<comment type="caution">
    <text evidence="1">The sequence shown here is derived from an EMBL/GenBank/DDBJ whole genome shotgun (WGS) entry which is preliminary data.</text>
</comment>
<dbReference type="Proteomes" id="UP001221189">
    <property type="component" value="Unassembled WGS sequence"/>
</dbReference>
<protein>
    <submittedName>
        <fullName evidence="1">Uncharacterized protein</fullName>
    </submittedName>
</protein>
<reference evidence="1 2" key="1">
    <citation type="submission" date="2022-10" db="EMBL/GenBank/DDBJ databases">
        <title>Paucibacter sp. hw1 Genome sequencing.</title>
        <authorList>
            <person name="Park S."/>
        </authorList>
    </citation>
    <scope>NUCLEOTIDE SEQUENCE [LARGE SCALE GENOMIC DNA]</scope>
    <source>
        <strain evidence="2">hw1</strain>
    </source>
</reference>
<organism evidence="1 2">
    <name type="scientific">Roseateles albus</name>
    <dbReference type="NCBI Taxonomy" id="2987525"/>
    <lineage>
        <taxon>Bacteria</taxon>
        <taxon>Pseudomonadati</taxon>
        <taxon>Pseudomonadota</taxon>
        <taxon>Betaproteobacteria</taxon>
        <taxon>Burkholderiales</taxon>
        <taxon>Sphaerotilaceae</taxon>
        <taxon>Roseateles</taxon>
    </lineage>
</organism>
<dbReference type="EMBL" id="JAQQXT010000010">
    <property type="protein sequence ID" value="MDC8773245.1"/>
    <property type="molecule type" value="Genomic_DNA"/>
</dbReference>
<keyword evidence="2" id="KW-1185">Reference proteome</keyword>
<evidence type="ECO:0000313" key="2">
    <source>
        <dbReference type="Proteomes" id="UP001221189"/>
    </source>
</evidence>
<evidence type="ECO:0000313" key="1">
    <source>
        <dbReference type="EMBL" id="MDC8773245.1"/>
    </source>
</evidence>
<accession>A0ABT5KHB0</accession>
<name>A0ABT5KHB0_9BURK</name>
<sequence length="119" mass="13433">MSLHLTLRDIPHFPPPWSYACVGRSNERRGRIATRRAFVELKLAFLRVAAEVPGEMGRHLQTLVRHASEPIELWLLHASLLAAVPKDLEPELGRAQQHRLSLMAALAQNYPDRAPGESR</sequence>
<proteinExistence type="predicted"/>
<gene>
    <name evidence="1" type="ORF">PRZ03_16780</name>
</gene>
<dbReference type="RefSeq" id="WP_273601405.1">
    <property type="nucleotide sequence ID" value="NZ_JAQQXT010000010.1"/>
</dbReference>